<sequence length="458" mass="53644">MWVRRMCRLLGCKEASLPVRYLGIPLGANPRLVKTWKPVIDKVEDKLSLWKAKTLNKAGKLVLIKSVLNSLPIYYLSLYKMPKTVAEKLISLQRRFLWSTEDGRHGVPLVKWEIVMAPKQVGGLGVGDAVIRNTALLFKWWWRFSKEDCPLWKKVVCSCNSMNPTVMLQGQPAPIRGGPWRDICQLQISELQLREKMISGLSMELDMFPRLFSVSTLQGSVIGDCGFWDGLEWIWSFQWRRELFQWELDLVHQLHEMLQSVKPTNEKEDGVVWKFDKTEVYSTASFGKVLHAEVLPEEITSYSFTRTVWKGLVPPRVELLTWFVLVGRVNTKDRLCRFRVIPQQDNRCVLCDKAEETVFHLFLECETTWKVWCAWLRALGRQWSLPGTLKDHFESWTKLSVRKVDRKRWFLGFFAVIWTTWLERNGRLFRDHTSSMEDIINRSFRYSEEWSGVDPFGC</sequence>
<dbReference type="PANTHER" id="PTHR33116:SF75">
    <property type="entry name" value="RIBONUCLEASE H PROTEIN"/>
    <property type="match status" value="1"/>
</dbReference>
<proteinExistence type="predicted"/>
<dbReference type="EMBL" id="HQ637178">
    <property type="protein sequence ID" value="AEL30369.1"/>
    <property type="molecule type" value="Genomic_DNA"/>
</dbReference>
<accession>G0Y6V9</accession>
<evidence type="ECO:0000259" key="1">
    <source>
        <dbReference type="Pfam" id="PF13966"/>
    </source>
</evidence>
<gene>
    <name evidence="2" type="ORF">205D04_9</name>
</gene>
<reference evidence="2" key="1">
    <citation type="journal article" date="2011" name="New Phytol.">
        <title>Comparative analysis of peanut NBS-LRR gene clusters suggests evolutionary innovation among duplicated domains and erosion of gene microsynteny.</title>
        <authorList>
            <person name="Ratnaparkhe M.B."/>
            <person name="Wang X."/>
            <person name="Li J."/>
            <person name="Compton R.O."/>
            <person name="Rainville L.K."/>
            <person name="Lemke C."/>
            <person name="Kim C."/>
            <person name="Tang H."/>
            <person name="Paterson A.H."/>
        </authorList>
    </citation>
    <scope>NUCLEOTIDE SEQUENCE</scope>
</reference>
<feature type="domain" description="Reverse transcriptase zinc-binding" evidence="1">
    <location>
        <begin position="302"/>
        <end position="372"/>
    </location>
</feature>
<dbReference type="InterPro" id="IPR026960">
    <property type="entry name" value="RVT-Znf"/>
</dbReference>
<dbReference type="Pfam" id="PF13966">
    <property type="entry name" value="zf-RVT"/>
    <property type="match status" value="1"/>
</dbReference>
<name>G0Y6V9_ARAHY</name>
<organism evidence="2">
    <name type="scientific">Arachis hypogaea</name>
    <name type="common">Peanut</name>
    <dbReference type="NCBI Taxonomy" id="3818"/>
    <lineage>
        <taxon>Eukaryota</taxon>
        <taxon>Viridiplantae</taxon>
        <taxon>Streptophyta</taxon>
        <taxon>Embryophyta</taxon>
        <taxon>Tracheophyta</taxon>
        <taxon>Spermatophyta</taxon>
        <taxon>Magnoliopsida</taxon>
        <taxon>eudicotyledons</taxon>
        <taxon>Gunneridae</taxon>
        <taxon>Pentapetalae</taxon>
        <taxon>rosids</taxon>
        <taxon>fabids</taxon>
        <taxon>Fabales</taxon>
        <taxon>Fabaceae</taxon>
        <taxon>Papilionoideae</taxon>
        <taxon>50 kb inversion clade</taxon>
        <taxon>dalbergioids sensu lato</taxon>
        <taxon>Dalbergieae</taxon>
        <taxon>Pterocarpus clade</taxon>
        <taxon>Arachis</taxon>
    </lineage>
</organism>
<evidence type="ECO:0000313" key="2">
    <source>
        <dbReference type="EMBL" id="AEL30369.1"/>
    </source>
</evidence>
<protein>
    <recommendedName>
        <fullName evidence="1">Reverse transcriptase zinc-binding domain-containing protein</fullName>
    </recommendedName>
</protein>
<dbReference type="PANTHER" id="PTHR33116">
    <property type="entry name" value="REVERSE TRANSCRIPTASE ZINC-BINDING DOMAIN-CONTAINING PROTEIN-RELATED-RELATED"/>
    <property type="match status" value="1"/>
</dbReference>
<dbReference type="AlphaFoldDB" id="G0Y6V9"/>